<dbReference type="InterPro" id="IPR016286">
    <property type="entry name" value="FUC_metazoa-typ"/>
</dbReference>
<dbReference type="SMART" id="SM00034">
    <property type="entry name" value="CLECT"/>
    <property type="match status" value="1"/>
</dbReference>
<dbReference type="Pfam" id="PF16757">
    <property type="entry name" value="Fucosidase_C"/>
    <property type="match status" value="1"/>
</dbReference>
<feature type="domain" description="C-type lectin" evidence="7">
    <location>
        <begin position="287"/>
        <end position="366"/>
    </location>
</feature>
<evidence type="ECO:0000256" key="1">
    <source>
        <dbReference type="ARBA" id="ARBA00004071"/>
    </source>
</evidence>
<dbReference type="SUPFAM" id="SSF51445">
    <property type="entry name" value="(Trans)glycosidases"/>
    <property type="match status" value="1"/>
</dbReference>
<keyword evidence="5" id="KW-0378">Hydrolase</keyword>
<dbReference type="InterPro" id="IPR018526">
    <property type="entry name" value="Glyco_hydro_29_CS"/>
</dbReference>
<proteinExistence type="inferred from homology"/>
<comment type="similarity">
    <text evidence="2">Belongs to the glycosyl hydrolase 29 family.</text>
</comment>
<dbReference type="GO" id="GO:0004560">
    <property type="term" value="F:alpha-L-fucosidase activity"/>
    <property type="evidence" value="ECO:0007669"/>
    <property type="project" value="UniProtKB-EC"/>
</dbReference>
<dbReference type="PROSITE" id="PS50041">
    <property type="entry name" value="C_TYPE_LECTIN_2"/>
    <property type="match status" value="1"/>
</dbReference>
<protein>
    <recommendedName>
        <fullName evidence="3">alpha-L-fucosidase</fullName>
        <ecNumber evidence="3">3.2.1.51</ecNumber>
    </recommendedName>
</protein>
<dbReference type="Gene3D" id="3.20.20.80">
    <property type="entry name" value="Glycosidases"/>
    <property type="match status" value="1"/>
</dbReference>
<dbReference type="Pfam" id="PF01120">
    <property type="entry name" value="Alpha_L_fucos"/>
    <property type="match status" value="1"/>
</dbReference>
<reference evidence="9" key="1">
    <citation type="submission" date="2022-11" db="UniProtKB">
        <authorList>
            <consortium name="WormBaseParasite"/>
        </authorList>
    </citation>
    <scope>IDENTIFICATION</scope>
</reference>
<dbReference type="PANTHER" id="PTHR10030:SF37">
    <property type="entry name" value="ALPHA-L-FUCOSIDASE-RELATED"/>
    <property type="match status" value="1"/>
</dbReference>
<dbReference type="InterPro" id="IPR016187">
    <property type="entry name" value="CTDL_fold"/>
</dbReference>
<evidence type="ECO:0000313" key="8">
    <source>
        <dbReference type="Proteomes" id="UP000887540"/>
    </source>
</evidence>
<dbReference type="InterPro" id="IPR016186">
    <property type="entry name" value="C-type_lectin-like/link_sf"/>
</dbReference>
<dbReference type="SUPFAM" id="SSF56436">
    <property type="entry name" value="C-type lectin-like"/>
    <property type="match status" value="1"/>
</dbReference>
<evidence type="ECO:0000313" key="9">
    <source>
        <dbReference type="WBParaSite" id="ACRNAN_Path_1378.g5409.t1"/>
    </source>
</evidence>
<comment type="function">
    <text evidence="1">Alpha-L-fucosidase is responsible for hydrolyzing the alpha-1,6-linked fucose joined to the reducing-end N-acetylglucosamine of the carbohydrate moieties of glycoproteins.</text>
</comment>
<dbReference type="Gene3D" id="3.10.100.10">
    <property type="entry name" value="Mannose-Binding Protein A, subunit A"/>
    <property type="match status" value="1"/>
</dbReference>
<evidence type="ECO:0000259" key="7">
    <source>
        <dbReference type="PROSITE" id="PS50041"/>
    </source>
</evidence>
<keyword evidence="8" id="KW-1185">Reference proteome</keyword>
<dbReference type="PANTHER" id="PTHR10030">
    <property type="entry name" value="ALPHA-L-FUCOSIDASE"/>
    <property type="match status" value="1"/>
</dbReference>
<dbReference type="EC" id="3.2.1.51" evidence="3"/>
<evidence type="ECO:0000256" key="2">
    <source>
        <dbReference type="ARBA" id="ARBA00007951"/>
    </source>
</evidence>
<dbReference type="GO" id="GO:0016139">
    <property type="term" value="P:glycoside catabolic process"/>
    <property type="evidence" value="ECO:0007669"/>
    <property type="project" value="TreeGrafter"/>
</dbReference>
<name>A0A914C081_9BILA</name>
<keyword evidence="4" id="KW-0732">Signal</keyword>
<sequence>MIDLVTNYQPDVIWSDGDWEMSSEYWRAQEFLAWLYNDSPVKDTVVTNDRWGSGAACHHGGYYTCQDHFLPGQLQQRKWEDCDTLDKRSWGFRRNIVIDDVLTAHDAITRLATAISTGGNYLLNIGPDSNGKILTLFEERLNEIGQFVNTHADAIFATKPWIFQNDSGPTWYTSKLRSTTGFDPYRLYNPQQQNNTIIYAFVVTWPDDNLVNLTHIMPTAQTTVNLFSFNNQTISLPYTQPPALNGGIQVNISSVPNSKFPSSDVFVLKIEYAADQCPMNFIKSNTNSRACYSFINATLDWASANAACAKAAPGATLVSIGSAFENSEVDGLIKGSNNAYIGLQYQNNNWAWVNGDTSAYRNWANGIFNINFLELMHINSLPLFWMG</sequence>
<dbReference type="InterPro" id="IPR017853">
    <property type="entry name" value="GH"/>
</dbReference>
<dbReference type="GO" id="GO:0005764">
    <property type="term" value="C:lysosome"/>
    <property type="evidence" value="ECO:0007669"/>
    <property type="project" value="TreeGrafter"/>
</dbReference>
<dbReference type="PRINTS" id="PR00741">
    <property type="entry name" value="GLHYDRLASE29"/>
</dbReference>
<organism evidence="8 9">
    <name type="scientific">Acrobeloides nanus</name>
    <dbReference type="NCBI Taxonomy" id="290746"/>
    <lineage>
        <taxon>Eukaryota</taxon>
        <taxon>Metazoa</taxon>
        <taxon>Ecdysozoa</taxon>
        <taxon>Nematoda</taxon>
        <taxon>Chromadorea</taxon>
        <taxon>Rhabditida</taxon>
        <taxon>Tylenchina</taxon>
        <taxon>Cephalobomorpha</taxon>
        <taxon>Cephaloboidea</taxon>
        <taxon>Cephalobidae</taxon>
        <taxon>Acrobeloides</taxon>
    </lineage>
</organism>
<evidence type="ECO:0000256" key="6">
    <source>
        <dbReference type="ARBA" id="ARBA00023295"/>
    </source>
</evidence>
<dbReference type="InterPro" id="IPR001304">
    <property type="entry name" value="C-type_lectin-like"/>
</dbReference>
<dbReference type="InterPro" id="IPR000933">
    <property type="entry name" value="Glyco_hydro_29"/>
</dbReference>
<dbReference type="Pfam" id="PF00059">
    <property type="entry name" value="Lectin_C"/>
    <property type="match status" value="1"/>
</dbReference>
<dbReference type="InterPro" id="IPR057739">
    <property type="entry name" value="Glyco_hydro_29_N"/>
</dbReference>
<evidence type="ECO:0000256" key="4">
    <source>
        <dbReference type="ARBA" id="ARBA00022729"/>
    </source>
</evidence>
<dbReference type="Proteomes" id="UP000887540">
    <property type="component" value="Unplaced"/>
</dbReference>
<dbReference type="PROSITE" id="PS00385">
    <property type="entry name" value="ALPHA_L_FUCOSIDASE"/>
    <property type="match status" value="1"/>
</dbReference>
<evidence type="ECO:0000256" key="5">
    <source>
        <dbReference type="ARBA" id="ARBA00022801"/>
    </source>
</evidence>
<dbReference type="GO" id="GO:0006004">
    <property type="term" value="P:fucose metabolic process"/>
    <property type="evidence" value="ECO:0007669"/>
    <property type="project" value="InterPro"/>
</dbReference>
<dbReference type="WBParaSite" id="ACRNAN_Path_1378.g5409.t1">
    <property type="protein sequence ID" value="ACRNAN_Path_1378.g5409.t1"/>
    <property type="gene ID" value="ACRNAN_Path_1378.g5409"/>
</dbReference>
<dbReference type="SMART" id="SM00812">
    <property type="entry name" value="Alpha_L_fucos"/>
    <property type="match status" value="1"/>
</dbReference>
<evidence type="ECO:0000256" key="3">
    <source>
        <dbReference type="ARBA" id="ARBA00012662"/>
    </source>
</evidence>
<dbReference type="AlphaFoldDB" id="A0A914C081"/>
<keyword evidence="6" id="KW-0326">Glycosidase</keyword>
<accession>A0A914C081</accession>
<dbReference type="InterPro" id="IPR031919">
    <property type="entry name" value="Fucosidase_C"/>
</dbReference>